<gene>
    <name evidence="1" type="ORF">PSQ90_09475</name>
</gene>
<evidence type="ECO:0000313" key="1">
    <source>
        <dbReference type="EMBL" id="WDR04563.1"/>
    </source>
</evidence>
<organism evidence="1 2">
    <name type="scientific">Devosia rhodophyticola</name>
    <dbReference type="NCBI Taxonomy" id="3026423"/>
    <lineage>
        <taxon>Bacteria</taxon>
        <taxon>Pseudomonadati</taxon>
        <taxon>Pseudomonadota</taxon>
        <taxon>Alphaproteobacteria</taxon>
        <taxon>Hyphomicrobiales</taxon>
        <taxon>Devosiaceae</taxon>
        <taxon>Devosia</taxon>
    </lineage>
</organism>
<dbReference type="RefSeq" id="WP_282210084.1">
    <property type="nucleotide sequence ID" value="NZ_CP118247.1"/>
</dbReference>
<evidence type="ECO:0000313" key="2">
    <source>
        <dbReference type="Proteomes" id="UP001222118"/>
    </source>
</evidence>
<dbReference type="EMBL" id="CP118247">
    <property type="protein sequence ID" value="WDR04563.1"/>
    <property type="molecule type" value="Genomic_DNA"/>
</dbReference>
<protein>
    <submittedName>
        <fullName evidence="1">Uncharacterized protein</fullName>
    </submittedName>
</protein>
<sequence length="44" mass="4684">MTYMLKYVAVAGLIAALALGFVITTHAQETVLPSHHDMLASALI</sequence>
<proteinExistence type="predicted"/>
<reference evidence="1 2" key="1">
    <citation type="submission" date="2023-02" db="EMBL/GenBank/DDBJ databases">
        <title>Devosia chondri sp. nov., isolated from the phycosphere of marine algae.</title>
        <authorList>
            <person name="Kim J.M."/>
            <person name="Lee J.K."/>
            <person name="Choi B.J."/>
            <person name="Bayburt H."/>
            <person name="Jeon C.O."/>
        </authorList>
    </citation>
    <scope>NUCLEOTIDE SEQUENCE [LARGE SCALE GENOMIC DNA]</scope>
    <source>
        <strain evidence="1 2">G2-5</strain>
    </source>
</reference>
<accession>A0ABY7YT59</accession>
<dbReference type="Proteomes" id="UP001222118">
    <property type="component" value="Chromosome"/>
</dbReference>
<keyword evidence="2" id="KW-1185">Reference proteome</keyword>
<name>A0ABY7YT59_9HYPH</name>